<keyword evidence="3" id="KW-1185">Reference proteome</keyword>
<protein>
    <submittedName>
        <fullName evidence="2">VgrG-related protein</fullName>
    </submittedName>
</protein>
<dbReference type="InterPro" id="IPR037026">
    <property type="entry name" value="Vgr_OB-fold_dom_sf"/>
</dbReference>
<dbReference type="EMBL" id="BAAAHQ010000004">
    <property type="protein sequence ID" value="GAA0916599.1"/>
    <property type="molecule type" value="Genomic_DNA"/>
</dbReference>
<dbReference type="InterPro" id="IPR047702">
    <property type="entry name" value="VgrG-rel"/>
</dbReference>
<comment type="caution">
    <text evidence="2">The sequence shown here is derived from an EMBL/GenBank/DDBJ whole genome shotgun (WGS) entry which is preliminary data.</text>
</comment>
<proteinExistence type="predicted"/>
<gene>
    <name evidence="2" type="ORF">GCM10009560_11880</name>
</gene>
<dbReference type="SUPFAM" id="SSF69279">
    <property type="entry name" value="Phage tail proteins"/>
    <property type="match status" value="1"/>
</dbReference>
<feature type="domain" description="Gp5/Type VI secretion system Vgr protein OB-fold" evidence="1">
    <location>
        <begin position="363"/>
        <end position="436"/>
    </location>
</feature>
<accession>A0ABP3Z797</accession>
<sequence>MGTDLFTGGLMVEVEGAPLADDVAVRLAAGFVEDSGYLPDLFVLRFRDDAGVVLAKGGFVVGARVRLRVQTSDPGGPRPLMTGEVTSVALDVSPDGSFVEVRGMDEAHRLMRGRQVAIYPEMSVADIVRKIAHRAGLQPGDIDPLPGVGGASGTQLNQGGLSDWEFLSRLARTTGARVRVTDGRLSFRLARPPSGPAVTVAAGGALLSLHATVTSAGQVPEVEVRGWDYQNKQAISARTAPCATESQVAGADPVALGRRFAAPPLLAGDSTRRLPADVNATADALAACVGGAAAELDGVVRGDPRLRAGTAITLTDVGAPFEGTYTLSATRHSFSGATGYTTAFTVAPADPPTSPPNGTGLVPAIVSDIHDPAGQGRVRLSLPWLADDYTSGWARVVAAGAGSDRGAVLPSEVGDEVLVGFENGDFDQPYVLGGLFNGQDAPPGLSCSVIDDVTGKVNVRALVSRAGHRLELVDSVTDGGGVLLASGDGQVSVRLDARTGRIEVTGATGISIDAGAGPLELKGARVTVTGDADVEITGAQVRIN</sequence>
<dbReference type="SUPFAM" id="SSF69255">
    <property type="entry name" value="gp5 N-terminal domain-like"/>
    <property type="match status" value="1"/>
</dbReference>
<dbReference type="NCBIfam" id="NF033848">
    <property type="entry name" value="VgrG_rel"/>
    <property type="match status" value="1"/>
</dbReference>
<dbReference type="Pfam" id="PF04717">
    <property type="entry name" value="Phage_base_V"/>
    <property type="match status" value="1"/>
</dbReference>
<reference evidence="3" key="1">
    <citation type="journal article" date="2019" name="Int. J. Syst. Evol. Microbiol.">
        <title>The Global Catalogue of Microorganisms (GCM) 10K type strain sequencing project: providing services to taxonomists for standard genome sequencing and annotation.</title>
        <authorList>
            <consortium name="The Broad Institute Genomics Platform"/>
            <consortium name="The Broad Institute Genome Sequencing Center for Infectious Disease"/>
            <person name="Wu L."/>
            <person name="Ma J."/>
        </authorList>
    </citation>
    <scope>NUCLEOTIDE SEQUENCE [LARGE SCALE GENOMIC DNA]</scope>
    <source>
        <strain evidence="3">JCM 11136</strain>
    </source>
</reference>
<dbReference type="RefSeq" id="WP_343948672.1">
    <property type="nucleotide sequence ID" value="NZ_BAAAHQ010000004.1"/>
</dbReference>
<organism evidence="2 3">
    <name type="scientific">Nonomuraea longicatena</name>
    <dbReference type="NCBI Taxonomy" id="83682"/>
    <lineage>
        <taxon>Bacteria</taxon>
        <taxon>Bacillati</taxon>
        <taxon>Actinomycetota</taxon>
        <taxon>Actinomycetes</taxon>
        <taxon>Streptosporangiales</taxon>
        <taxon>Streptosporangiaceae</taxon>
        <taxon>Nonomuraea</taxon>
    </lineage>
</organism>
<evidence type="ECO:0000313" key="3">
    <source>
        <dbReference type="Proteomes" id="UP001501578"/>
    </source>
</evidence>
<dbReference type="Proteomes" id="UP001501578">
    <property type="component" value="Unassembled WGS sequence"/>
</dbReference>
<evidence type="ECO:0000313" key="2">
    <source>
        <dbReference type="EMBL" id="GAA0916599.1"/>
    </source>
</evidence>
<dbReference type="InterPro" id="IPR006531">
    <property type="entry name" value="Gp5/Vgr_OB"/>
</dbReference>
<dbReference type="Pfam" id="PF05954">
    <property type="entry name" value="Phage_GPD"/>
    <property type="match status" value="1"/>
</dbReference>
<name>A0ABP3Z797_9ACTN</name>
<dbReference type="Gene3D" id="2.40.50.230">
    <property type="entry name" value="Gp5 N-terminal domain"/>
    <property type="match status" value="1"/>
</dbReference>
<evidence type="ECO:0000259" key="1">
    <source>
        <dbReference type="Pfam" id="PF04717"/>
    </source>
</evidence>